<gene>
    <name evidence="2" type="ORF">OS242_09810</name>
</gene>
<organism evidence="2 3">
    <name type="scientific">Tumebacillus lacus</name>
    <dbReference type="NCBI Taxonomy" id="2995335"/>
    <lineage>
        <taxon>Bacteria</taxon>
        <taxon>Bacillati</taxon>
        <taxon>Bacillota</taxon>
        <taxon>Bacilli</taxon>
        <taxon>Bacillales</taxon>
        <taxon>Alicyclobacillaceae</taxon>
        <taxon>Tumebacillus</taxon>
    </lineage>
</organism>
<sequence>MKNAQTVVHNDRVEAFKKWFLSLLFVVGGAYFTNLGIAEDRLRYTVIGAITCVFFLYPLYHYTRYVVVRKPLLVLDEDGVSTEDRSLLVRWEEVEHFYFDRGRAFVRLVGKKKTGELVSFPTHSVIAIKKLSAVLRAFGVKVL</sequence>
<keyword evidence="1" id="KW-0472">Membrane</keyword>
<evidence type="ECO:0000313" key="2">
    <source>
        <dbReference type="EMBL" id="MCX7570257.1"/>
    </source>
</evidence>
<evidence type="ECO:0000256" key="1">
    <source>
        <dbReference type="SAM" id="Phobius"/>
    </source>
</evidence>
<name>A0ABT3X028_9BACL</name>
<protein>
    <recommendedName>
        <fullName evidence="4">PH domain-containing protein</fullName>
    </recommendedName>
</protein>
<keyword evidence="3" id="KW-1185">Reference proteome</keyword>
<dbReference type="RefSeq" id="WP_267151506.1">
    <property type="nucleotide sequence ID" value="NZ_JAPMLT010000004.1"/>
</dbReference>
<accession>A0ABT3X028</accession>
<feature type="transmembrane region" description="Helical" evidence="1">
    <location>
        <begin position="44"/>
        <end position="60"/>
    </location>
</feature>
<dbReference type="Proteomes" id="UP001208017">
    <property type="component" value="Unassembled WGS sequence"/>
</dbReference>
<keyword evidence="1" id="KW-0812">Transmembrane</keyword>
<keyword evidence="1" id="KW-1133">Transmembrane helix</keyword>
<evidence type="ECO:0000313" key="3">
    <source>
        <dbReference type="Proteomes" id="UP001208017"/>
    </source>
</evidence>
<proteinExistence type="predicted"/>
<dbReference type="EMBL" id="JAPMLT010000004">
    <property type="protein sequence ID" value="MCX7570257.1"/>
    <property type="molecule type" value="Genomic_DNA"/>
</dbReference>
<comment type="caution">
    <text evidence="2">The sequence shown here is derived from an EMBL/GenBank/DDBJ whole genome shotgun (WGS) entry which is preliminary data.</text>
</comment>
<feature type="transmembrane region" description="Helical" evidence="1">
    <location>
        <begin position="20"/>
        <end position="38"/>
    </location>
</feature>
<reference evidence="2 3" key="1">
    <citation type="submission" date="2022-11" db="EMBL/GenBank/DDBJ databases">
        <title>Study of microbial diversity in lake waters.</title>
        <authorList>
            <person name="Zhang J."/>
        </authorList>
    </citation>
    <scope>NUCLEOTIDE SEQUENCE [LARGE SCALE GENOMIC DNA]</scope>
    <source>
        <strain evidence="2 3">DT12</strain>
    </source>
</reference>
<evidence type="ECO:0008006" key="4">
    <source>
        <dbReference type="Google" id="ProtNLM"/>
    </source>
</evidence>